<protein>
    <submittedName>
        <fullName evidence="4">Transcription factor SPT20 homolog</fullName>
    </submittedName>
</protein>
<sequence length="764" mass="84794">MLLRHLNSLPWALLAVLLLAALKLHVINADASAEVDNSSTESNEIIPREAIQKLDYSVRQALLRAIDKLEQEEAAAAGVTESGEDSTSSSGSRSLLRTETSTLPSHREKDEILEESTHKAEPEAVVPTVQFYTATFDEKNAQEQLLSSFIDRSKLWKKTTLRKQSSPSTALPIEPKSAEPEGPENRQLTRSVDSSSSGSVSSNEISHDSGSHEIKFEISNLRKAAPTTPTTTSTSTSTTTTTPRPRTTRRRTTTTSTTTTTTTPRPTHNEDGENIELVDKQDIRIQEAPLVTAFTVDLDERGTAQKFRPLLSGNQRTPPYSQQQQHQQLLPHIGPTITKLNVLESEPQATPLPTQYPPTSSSSTTTQISTSTSASGGFSTTPAFLASSTSNYVKEPLNTLPEPPSVNNYLIERQRALEQQIYQLKVQAQQQQALILRQLKLLEEQTQSRFQASPIAQPSTLQPQQQQLQQQQQSQQLQQQPQQLQQQQHGPLEAIQTALQPPSVGYSIRPSVEFIPSTHTKTVIYPTYPIEQQLPVRDAVSGHKFALHGGNNNNNYQKLPAPSNAVQQIFQNLQQSLQKSNENNNVGGNLQGQPSNQFGFAPAEASQLQALPQHNYKQFQQPQQQLQQQQQQPQLLLPNYVSNAVFQQQQQQHRARQFRQETGVGNFGLNANVEIQPSTSFATTIVSQQSASNPNPSLENQNFYRQHLTPQLSSQLQQNAQQYLQQQQQQLQQQQQSSGGDTSPALNHGIPQFSSQNLHFNGAF</sequence>
<feature type="region of interest" description="Disordered" evidence="1">
    <location>
        <begin position="348"/>
        <end position="379"/>
    </location>
</feature>
<feature type="compositionally biased region" description="Low complexity" evidence="1">
    <location>
        <begin position="457"/>
        <end position="488"/>
    </location>
</feature>
<feature type="compositionally biased region" description="Low complexity" evidence="1">
    <location>
        <begin position="351"/>
        <end position="379"/>
    </location>
</feature>
<gene>
    <name evidence="4" type="primary">LOC108084045</name>
</gene>
<keyword evidence="3" id="KW-1185">Reference proteome</keyword>
<evidence type="ECO:0000313" key="3">
    <source>
        <dbReference type="Proteomes" id="UP001652661"/>
    </source>
</evidence>
<feature type="compositionally biased region" description="Low complexity" evidence="1">
    <location>
        <begin position="253"/>
        <end position="266"/>
    </location>
</feature>
<reference evidence="4" key="1">
    <citation type="submission" date="2025-08" db="UniProtKB">
        <authorList>
            <consortium name="RefSeq"/>
        </authorList>
    </citation>
    <scope>IDENTIFICATION</scope>
    <source>
        <strain evidence="4">14028-0561.14</strain>
        <tissue evidence="4">Whole fly</tissue>
    </source>
</reference>
<evidence type="ECO:0000256" key="2">
    <source>
        <dbReference type="SAM" id="SignalP"/>
    </source>
</evidence>
<dbReference type="AlphaFoldDB" id="A0A6P4J2G3"/>
<feature type="region of interest" description="Disordered" evidence="1">
    <location>
        <begin position="450"/>
        <end position="490"/>
    </location>
</feature>
<organism evidence="3 4">
    <name type="scientific">Drosophila kikkawai</name>
    <name type="common">Fruit fly</name>
    <dbReference type="NCBI Taxonomy" id="30033"/>
    <lineage>
        <taxon>Eukaryota</taxon>
        <taxon>Metazoa</taxon>
        <taxon>Ecdysozoa</taxon>
        <taxon>Arthropoda</taxon>
        <taxon>Hexapoda</taxon>
        <taxon>Insecta</taxon>
        <taxon>Pterygota</taxon>
        <taxon>Neoptera</taxon>
        <taxon>Endopterygota</taxon>
        <taxon>Diptera</taxon>
        <taxon>Brachycera</taxon>
        <taxon>Muscomorpha</taxon>
        <taxon>Ephydroidea</taxon>
        <taxon>Drosophilidae</taxon>
        <taxon>Drosophila</taxon>
        <taxon>Sophophora</taxon>
    </lineage>
</organism>
<feature type="compositionally biased region" description="Basic and acidic residues" evidence="1">
    <location>
        <begin position="105"/>
        <end position="121"/>
    </location>
</feature>
<feature type="signal peptide" evidence="2">
    <location>
        <begin position="1"/>
        <end position="29"/>
    </location>
</feature>
<evidence type="ECO:0000256" key="1">
    <source>
        <dbReference type="SAM" id="MobiDB-lite"/>
    </source>
</evidence>
<proteinExistence type="predicted"/>
<feature type="compositionally biased region" description="Low complexity" evidence="1">
    <location>
        <begin position="715"/>
        <end position="738"/>
    </location>
</feature>
<feature type="compositionally biased region" description="Basic and acidic residues" evidence="1">
    <location>
        <begin position="205"/>
        <end position="216"/>
    </location>
</feature>
<feature type="region of interest" description="Disordered" evidence="1">
    <location>
        <begin position="159"/>
        <end position="272"/>
    </location>
</feature>
<feature type="compositionally biased region" description="Low complexity" evidence="1">
    <location>
        <begin position="85"/>
        <end position="103"/>
    </location>
</feature>
<keyword evidence="2" id="KW-0732">Signal</keyword>
<name>A0A6P4J2G3_DROKI</name>
<evidence type="ECO:0000313" key="4">
    <source>
        <dbReference type="RefSeq" id="XP_017035552.1"/>
    </source>
</evidence>
<feature type="compositionally biased region" description="Low complexity" evidence="1">
    <location>
        <begin position="226"/>
        <end position="245"/>
    </location>
</feature>
<dbReference type="GeneID" id="108084045"/>
<feature type="region of interest" description="Disordered" evidence="1">
    <location>
        <begin position="580"/>
        <end position="599"/>
    </location>
</feature>
<feature type="region of interest" description="Disordered" evidence="1">
    <location>
        <begin position="76"/>
        <end position="121"/>
    </location>
</feature>
<accession>A0A6P4J2G3</accession>
<dbReference type="RefSeq" id="XP_017035552.1">
    <property type="nucleotide sequence ID" value="XM_017180063.3"/>
</dbReference>
<feature type="compositionally biased region" description="Polar residues" evidence="1">
    <location>
        <begin position="580"/>
        <end position="598"/>
    </location>
</feature>
<feature type="chain" id="PRO_5028176522" evidence="2">
    <location>
        <begin position="30"/>
        <end position="764"/>
    </location>
</feature>
<dbReference type="OrthoDB" id="7699626at2759"/>
<feature type="compositionally biased region" description="Low complexity" evidence="1">
    <location>
        <begin position="191"/>
        <end position="202"/>
    </location>
</feature>
<dbReference type="Proteomes" id="UP001652661">
    <property type="component" value="Chromosome 3R"/>
</dbReference>
<feature type="region of interest" description="Disordered" evidence="1">
    <location>
        <begin position="715"/>
        <end position="758"/>
    </location>
</feature>